<feature type="non-terminal residue" evidence="2">
    <location>
        <position position="1"/>
    </location>
</feature>
<protein>
    <submittedName>
        <fullName evidence="2">Uncharacterized protein</fullName>
    </submittedName>
</protein>
<accession>A0A1G9QV89</accession>
<proteinExistence type="predicted"/>
<evidence type="ECO:0000256" key="1">
    <source>
        <dbReference type="SAM" id="MobiDB-lite"/>
    </source>
</evidence>
<keyword evidence="3" id="KW-1185">Reference proteome</keyword>
<gene>
    <name evidence="2" type="ORF">SAMN04488692_11843</name>
</gene>
<evidence type="ECO:0000313" key="3">
    <source>
        <dbReference type="Proteomes" id="UP000199476"/>
    </source>
</evidence>
<feature type="region of interest" description="Disordered" evidence="1">
    <location>
        <begin position="22"/>
        <end position="42"/>
    </location>
</feature>
<organism evidence="2 3">
    <name type="scientific">Halarsenatibacter silvermanii</name>
    <dbReference type="NCBI Taxonomy" id="321763"/>
    <lineage>
        <taxon>Bacteria</taxon>
        <taxon>Bacillati</taxon>
        <taxon>Bacillota</taxon>
        <taxon>Clostridia</taxon>
        <taxon>Halanaerobiales</taxon>
        <taxon>Halarsenatibacteraceae</taxon>
        <taxon>Halarsenatibacter</taxon>
    </lineage>
</organism>
<sequence>QNISRVIIAYESGELEELLLQEEQEQNPEGVSSQKAYKSLKQNQKPSEDLFFKMTSEPAKGAAYRFLKDICRNVPGSPV</sequence>
<dbReference type="RefSeq" id="WP_159429895.1">
    <property type="nucleotide sequence ID" value="NZ_FNGO01000018.1"/>
</dbReference>
<evidence type="ECO:0000313" key="2">
    <source>
        <dbReference type="EMBL" id="SDM14942.1"/>
    </source>
</evidence>
<feature type="compositionally biased region" description="Polar residues" evidence="1">
    <location>
        <begin position="27"/>
        <end position="42"/>
    </location>
</feature>
<dbReference type="EMBL" id="FNGO01000018">
    <property type="protein sequence ID" value="SDM14942.1"/>
    <property type="molecule type" value="Genomic_DNA"/>
</dbReference>
<dbReference type="AlphaFoldDB" id="A0A1G9QV89"/>
<reference evidence="2 3" key="1">
    <citation type="submission" date="2016-10" db="EMBL/GenBank/DDBJ databases">
        <authorList>
            <person name="de Groot N.N."/>
        </authorList>
    </citation>
    <scope>NUCLEOTIDE SEQUENCE [LARGE SCALE GENOMIC DNA]</scope>
    <source>
        <strain evidence="2 3">SLAS-1</strain>
    </source>
</reference>
<dbReference type="Proteomes" id="UP000199476">
    <property type="component" value="Unassembled WGS sequence"/>
</dbReference>
<name>A0A1G9QV89_9FIRM</name>